<name>A0A229FT87_9BURK</name>
<dbReference type="EMBL" id="NJGG01000002">
    <property type="protein sequence ID" value="OXL15227.1"/>
    <property type="molecule type" value="Genomic_DNA"/>
</dbReference>
<comment type="caution">
    <text evidence="2">The sequence shown here is derived from an EMBL/GenBank/DDBJ whole genome shotgun (WGS) entry which is preliminary data.</text>
</comment>
<dbReference type="OrthoDB" id="5739128at2"/>
<keyword evidence="1" id="KW-0812">Transmembrane</keyword>
<keyword evidence="1" id="KW-0472">Membrane</keyword>
<dbReference type="Proteomes" id="UP000215188">
    <property type="component" value="Unassembled WGS sequence"/>
</dbReference>
<dbReference type="AlphaFoldDB" id="A0A229FT87"/>
<evidence type="ECO:0008006" key="4">
    <source>
        <dbReference type="Google" id="ProtNLM"/>
    </source>
</evidence>
<proteinExistence type="predicted"/>
<protein>
    <recommendedName>
        <fullName evidence="4">Styrene-oxide isomerase</fullName>
    </recommendedName>
</protein>
<dbReference type="InterPro" id="IPR058965">
    <property type="entry name" value="SOI/HabA-like"/>
</dbReference>
<dbReference type="InterPro" id="IPR054803">
    <property type="entry name" value="StyOxIsoStyC"/>
</dbReference>
<feature type="transmembrane region" description="Helical" evidence="1">
    <location>
        <begin position="118"/>
        <end position="143"/>
    </location>
</feature>
<accession>A0A229FT87</accession>
<sequence length="149" mass="16148">MIGHGLLMMFVALATGLLLWVSLLGGFEIYPGFILTINLGGTSEGWARVHRGIPMNALMVLVFAFVVGSLGFSSKKENILGWILIATGWANTVFYIAANYSANRGLSFGENKFGASDIFSFIALMPAYVFGVLSMIVIFQMAVHCLKKS</sequence>
<evidence type="ECO:0000313" key="3">
    <source>
        <dbReference type="Proteomes" id="UP000215188"/>
    </source>
</evidence>
<dbReference type="Pfam" id="PF26512">
    <property type="entry name" value="SOI"/>
    <property type="match status" value="1"/>
</dbReference>
<reference evidence="2 3" key="1">
    <citation type="submission" date="2017-06" db="EMBL/GenBank/DDBJ databases">
        <title>Reclassification of a Polynucleobacter cosmopolitanus strain isolated from tropical Lake Victoria as Polynucleobacter victoriensis comb. nov.</title>
        <authorList>
            <person name="Hahn M.W."/>
        </authorList>
    </citation>
    <scope>NUCLEOTIDE SEQUENCE [LARGE SCALE GENOMIC DNA]</scope>
    <source>
        <strain evidence="2 3">MWH-MoIso2</strain>
    </source>
</reference>
<evidence type="ECO:0000313" key="2">
    <source>
        <dbReference type="EMBL" id="OXL15227.1"/>
    </source>
</evidence>
<feature type="transmembrane region" description="Helical" evidence="1">
    <location>
        <begin position="53"/>
        <end position="72"/>
    </location>
</feature>
<keyword evidence="3" id="KW-1185">Reference proteome</keyword>
<organism evidence="2 3">
    <name type="scientific">Polynucleobacter cosmopolitanus</name>
    <dbReference type="NCBI Taxonomy" id="351345"/>
    <lineage>
        <taxon>Bacteria</taxon>
        <taxon>Pseudomonadati</taxon>
        <taxon>Pseudomonadota</taxon>
        <taxon>Betaproteobacteria</taxon>
        <taxon>Burkholderiales</taxon>
        <taxon>Burkholderiaceae</taxon>
        <taxon>Polynucleobacter</taxon>
    </lineage>
</organism>
<dbReference type="NCBIfam" id="NF045734">
    <property type="entry name" value="StyOxIsoStyC"/>
    <property type="match status" value="1"/>
</dbReference>
<keyword evidence="1" id="KW-1133">Transmembrane helix</keyword>
<feature type="transmembrane region" description="Helical" evidence="1">
    <location>
        <begin position="79"/>
        <end position="98"/>
    </location>
</feature>
<evidence type="ECO:0000256" key="1">
    <source>
        <dbReference type="SAM" id="Phobius"/>
    </source>
</evidence>
<gene>
    <name evidence="2" type="ORF">AOC33_07200</name>
</gene>